<keyword evidence="2 6" id="KW-1003">Cell membrane</keyword>
<evidence type="ECO:0000256" key="3">
    <source>
        <dbReference type="ARBA" id="ARBA00022692"/>
    </source>
</evidence>
<dbReference type="Proteomes" id="UP000030765">
    <property type="component" value="Unassembled WGS sequence"/>
</dbReference>
<dbReference type="EMBL" id="ATLV01023244">
    <property type="status" value="NOT_ANNOTATED_CDS"/>
    <property type="molecule type" value="Genomic_DNA"/>
</dbReference>
<feature type="transmembrane region" description="Helical" evidence="6">
    <location>
        <begin position="539"/>
        <end position="567"/>
    </location>
</feature>
<feature type="transmembrane region" description="Helical" evidence="6">
    <location>
        <begin position="477"/>
        <end position="499"/>
    </location>
</feature>
<feature type="transmembrane region" description="Helical" evidence="6">
    <location>
        <begin position="49"/>
        <end position="68"/>
    </location>
</feature>
<evidence type="ECO:0000256" key="1">
    <source>
        <dbReference type="ARBA" id="ARBA00004651"/>
    </source>
</evidence>
<dbReference type="EnsemblMetazoa" id="ASIC016697-RA">
    <property type="protein sequence ID" value="ASIC016697-PA"/>
    <property type="gene ID" value="ASIC016697"/>
</dbReference>
<dbReference type="AlphaFoldDB" id="A0A084WEQ3"/>
<keyword evidence="9" id="KW-1185">Reference proteome</keyword>
<feature type="transmembrane region" description="Helical" evidence="6">
    <location>
        <begin position="247"/>
        <end position="268"/>
    </location>
</feature>
<comment type="caution">
    <text evidence="6">Lacks conserved residue(s) required for the propagation of feature annotation.</text>
</comment>
<comment type="similarity">
    <text evidence="6">Belongs to the insect chemoreceptor superfamily. Gustatory receptor (GR) family.</text>
</comment>
<dbReference type="GO" id="GO:0050909">
    <property type="term" value="P:sensory perception of taste"/>
    <property type="evidence" value="ECO:0007669"/>
    <property type="project" value="InterPro"/>
</dbReference>
<dbReference type="GO" id="GO:0005886">
    <property type="term" value="C:plasma membrane"/>
    <property type="evidence" value="ECO:0007669"/>
    <property type="project" value="UniProtKB-SubCell"/>
</dbReference>
<name>A0A084WEQ3_ANOSI</name>
<evidence type="ECO:0000256" key="6">
    <source>
        <dbReference type="RuleBase" id="RU363108"/>
    </source>
</evidence>
<keyword evidence="6" id="KW-0807">Transducer</keyword>
<dbReference type="GO" id="GO:0007165">
    <property type="term" value="P:signal transduction"/>
    <property type="evidence" value="ECO:0007669"/>
    <property type="project" value="UniProtKB-KW"/>
</dbReference>
<dbReference type="VEuPathDB" id="VectorBase:ASIS001887"/>
<gene>
    <name evidence="7" type="ORF">ZHAS_00016697</name>
</gene>
<evidence type="ECO:0000256" key="5">
    <source>
        <dbReference type="ARBA" id="ARBA00023136"/>
    </source>
</evidence>
<proteinExistence type="inferred from homology"/>
<dbReference type="InterPro" id="IPR013604">
    <property type="entry name" value="7TM_chemorcpt"/>
</dbReference>
<sequence>MSCVALVIVLVYTMDVLKLLNFFNRMMVSPTFVDTDSRGQRFLIRNRNLYWNASILTILMAICSVALVKLAQETQPLYNVMGTVGLMLYLVQLGVMIPLILWPLANRRVLIRLTNFAFEFSRFVPTHSNPANSKSIEGRLLTIQMTIIFANFVLKMSLVCYHIWQFPELQQRHLLIVHCGFPVMSFFVAVHQVYMLLWPVFIIRQLNELIRRTKIHQPVVIHAVIALSNKVSEFTERFATIFGPMQIVHLLSIFVICCAQSYYIANVIETGYDISISLMENIACVSSFFIYTYLYDLVHEKSIEELVEFQVYTMDELKFLNIFNHMTVSPTFAGIDPRGQRNLIRTRNSYWNATVLATLLIVCSVATIKMIQADIDQKLSNVIEAVEMILYGVQTVVMILLIIWPLASRQDLLRLGNCAMDIHQCIQTQFKPTNSRCIAMQLLKTKMGIVIANLVLKMCLLSYYTCQDSALQQLNDLIVHYGYTLIAFIICVHHVYMLLWPVFIIRQLNELALQAKVQRMESLRTVIDLSDKVDEFLEFFATIFGPVQVVHLLSIFSICCAQSYFIANAMETGYAISFSLLEIVARGSSFFIYTYLYELVNEKVSSKSNATKYEQT</sequence>
<keyword evidence="5 6" id="KW-0472">Membrane</keyword>
<feature type="transmembrane region" description="Helical" evidence="6">
    <location>
        <begin position="388"/>
        <end position="407"/>
    </location>
</feature>
<accession>A0A084WEQ3</accession>
<keyword evidence="6" id="KW-0675">Receptor</keyword>
<feature type="transmembrane region" description="Helical" evidence="6">
    <location>
        <begin position="80"/>
        <end position="102"/>
    </location>
</feature>
<evidence type="ECO:0000256" key="2">
    <source>
        <dbReference type="ARBA" id="ARBA00022475"/>
    </source>
</evidence>
<evidence type="ECO:0000313" key="8">
    <source>
        <dbReference type="EnsemblMetazoa" id="ASIC016697-PA"/>
    </source>
</evidence>
<keyword evidence="4 6" id="KW-1133">Transmembrane helix</keyword>
<evidence type="ECO:0000313" key="9">
    <source>
        <dbReference type="Proteomes" id="UP000030765"/>
    </source>
</evidence>
<evidence type="ECO:0000313" key="7">
    <source>
        <dbReference type="EMBL" id="KFB48697.1"/>
    </source>
</evidence>
<evidence type="ECO:0000256" key="4">
    <source>
        <dbReference type="ARBA" id="ARBA00022989"/>
    </source>
</evidence>
<feature type="transmembrane region" description="Helical" evidence="6">
    <location>
        <begin position="573"/>
        <end position="597"/>
    </location>
</feature>
<keyword evidence="3 6" id="KW-0812">Transmembrane</keyword>
<feature type="transmembrane region" description="Helical" evidence="6">
    <location>
        <begin position="6"/>
        <end position="28"/>
    </location>
</feature>
<dbReference type="EMBL" id="KE525341">
    <property type="protein sequence ID" value="KFB48697.1"/>
    <property type="molecule type" value="Genomic_DNA"/>
</dbReference>
<reference evidence="7 9" key="1">
    <citation type="journal article" date="2014" name="BMC Genomics">
        <title>Genome sequence of Anopheles sinensis provides insight into genetics basis of mosquito competence for malaria parasites.</title>
        <authorList>
            <person name="Zhou D."/>
            <person name="Zhang D."/>
            <person name="Ding G."/>
            <person name="Shi L."/>
            <person name="Hou Q."/>
            <person name="Ye Y."/>
            <person name="Xu Y."/>
            <person name="Zhou H."/>
            <person name="Xiong C."/>
            <person name="Li S."/>
            <person name="Yu J."/>
            <person name="Hong S."/>
            <person name="Yu X."/>
            <person name="Zou P."/>
            <person name="Chen C."/>
            <person name="Chang X."/>
            <person name="Wang W."/>
            <person name="Lv Y."/>
            <person name="Sun Y."/>
            <person name="Ma L."/>
            <person name="Shen B."/>
            <person name="Zhu C."/>
        </authorList>
    </citation>
    <scope>NUCLEOTIDE SEQUENCE [LARGE SCALE GENOMIC DNA]</scope>
</reference>
<feature type="transmembrane region" description="Helical" evidence="6">
    <location>
        <begin position="350"/>
        <end position="368"/>
    </location>
</feature>
<feature type="transmembrane region" description="Helical" evidence="6">
    <location>
        <begin position="274"/>
        <end position="294"/>
    </location>
</feature>
<protein>
    <recommendedName>
        <fullName evidence="6">Gustatory receptor</fullName>
    </recommendedName>
</protein>
<reference evidence="8" key="2">
    <citation type="submission" date="2020-05" db="UniProtKB">
        <authorList>
            <consortium name="EnsemblMetazoa"/>
        </authorList>
    </citation>
    <scope>IDENTIFICATION</scope>
</reference>
<comment type="subcellular location">
    <subcellularLocation>
        <location evidence="1 6">Cell membrane</location>
        <topology evidence="1 6">Multi-pass membrane protein</topology>
    </subcellularLocation>
</comment>
<dbReference type="VEuPathDB" id="VectorBase:ASIC016697"/>
<dbReference type="Pfam" id="PF08395">
    <property type="entry name" value="7tm_7"/>
    <property type="match status" value="2"/>
</dbReference>
<feature type="transmembrane region" description="Helical" evidence="6">
    <location>
        <begin position="140"/>
        <end position="164"/>
    </location>
</feature>
<comment type="function">
    <text evidence="6">Gustatory receptor which mediates acceptance or avoidance behavior, depending on its substrates.</text>
</comment>
<feature type="transmembrane region" description="Helical" evidence="6">
    <location>
        <begin position="184"/>
        <end position="203"/>
    </location>
</feature>
<organism evidence="7">
    <name type="scientific">Anopheles sinensis</name>
    <name type="common">Mosquito</name>
    <dbReference type="NCBI Taxonomy" id="74873"/>
    <lineage>
        <taxon>Eukaryota</taxon>
        <taxon>Metazoa</taxon>
        <taxon>Ecdysozoa</taxon>
        <taxon>Arthropoda</taxon>
        <taxon>Hexapoda</taxon>
        <taxon>Insecta</taxon>
        <taxon>Pterygota</taxon>
        <taxon>Neoptera</taxon>
        <taxon>Endopterygota</taxon>
        <taxon>Diptera</taxon>
        <taxon>Nematocera</taxon>
        <taxon>Culicoidea</taxon>
        <taxon>Culicidae</taxon>
        <taxon>Anophelinae</taxon>
        <taxon>Anopheles</taxon>
    </lineage>
</organism>